<evidence type="ECO:0000313" key="2">
    <source>
        <dbReference type="EMBL" id="AFG28401.1"/>
    </source>
</evidence>
<name>H9U0F3_MESVI</name>
<protein>
    <submittedName>
        <fullName evidence="2">DEK1-like protein</fullName>
    </submittedName>
</protein>
<evidence type="ECO:0000256" key="1">
    <source>
        <dbReference type="SAM" id="MobiDB-lite"/>
    </source>
</evidence>
<feature type="non-terminal residue" evidence="2">
    <location>
        <position position="64"/>
    </location>
</feature>
<reference evidence="2" key="1">
    <citation type="submission" date="2011-12" db="EMBL/GenBank/DDBJ databases">
        <title>DEK1 is structurally and functionally conserved from Charophyte algae to angiosperms as the single calpain retained in land plants.</title>
        <authorList>
            <person name="Zhe L."/>
            <person name="Demko V."/>
            <person name="Zhao S."/>
            <person name="Shalchian-Tabrizi K."/>
            <person name="Olsen O.-A."/>
            <person name="Wilson R.C."/>
            <person name="Johansen W."/>
        </authorList>
    </citation>
    <scope>NUCLEOTIDE SEQUENCE</scope>
</reference>
<feature type="non-terminal residue" evidence="2">
    <location>
        <position position="1"/>
    </location>
</feature>
<accession>H9U0F3</accession>
<dbReference type="EMBL" id="JQ309848">
    <property type="protein sequence ID" value="AFG28401.1"/>
    <property type="molecule type" value="Genomic_DNA"/>
</dbReference>
<reference evidence="2" key="2">
    <citation type="journal article" date="2013" name="Plant J.">
        <title>The catalytic domain CysPc of the DEK1 calpain is functionally conserved in land plants.</title>
        <authorList>
            <person name="Liang Z."/>
            <person name="Demko V."/>
            <person name="Wilson R.C."/>
            <person name="Johnson K.A."/>
            <person name="Ahmad R."/>
            <person name="Perroud P.F."/>
            <person name="Quatrano R."/>
            <person name="Zhao S."/>
            <person name="Shalchian-Tabrizi K."/>
            <person name="Otegui M.S."/>
            <person name="Olsen O.A."/>
            <person name="Johansen W."/>
        </authorList>
    </citation>
    <scope>NUCLEOTIDE SEQUENCE</scope>
</reference>
<sequence>DEVRLRRFLDEIGFGDVSAGDIARWTPEEKAAKEQEELRARRDEEQKGRQRREDLMANHWDFMA</sequence>
<organism evidence="2">
    <name type="scientific">Mesostigma viride</name>
    <name type="common">Green alga</name>
    <dbReference type="NCBI Taxonomy" id="41882"/>
    <lineage>
        <taxon>Eukaryota</taxon>
        <taxon>Viridiplantae</taxon>
        <taxon>Streptophyta</taxon>
        <taxon>Mesostigmatophyceae</taxon>
        <taxon>Mesostigmatales</taxon>
        <taxon>Mesostigmataceae</taxon>
        <taxon>Mesostigma</taxon>
    </lineage>
</organism>
<dbReference type="AlphaFoldDB" id="H9U0F3"/>
<feature type="region of interest" description="Disordered" evidence="1">
    <location>
        <begin position="27"/>
        <end position="52"/>
    </location>
</feature>
<proteinExistence type="predicted"/>